<feature type="active site" description="Proton acceptor" evidence="2">
    <location>
        <position position="130"/>
    </location>
</feature>
<comment type="function">
    <text evidence="2">Hydrolyzes RNA 2',3'-cyclic phosphodiester to an RNA 2'-phosphomonoester.</text>
</comment>
<sequence length="189" mass="21138">MKDGAEKLSRPTEKNPTVNRSPVSPETPVSAMGIKWVPEDNLHLTLKFLGEVDNVEVPQVCDIVEAVCEPLDPFVLNFVGAGFLPDKDRARILSVTIEDPTDSLTKIVSELEDRFADIGFKREPRDYVPHLTLGRARSGSRRLSQTAIDRWSLHEDDPLGEMTVDCVQVIGSFLEKRGPTYNVMDTVEF</sequence>
<evidence type="ECO:0000256" key="2">
    <source>
        <dbReference type="HAMAP-Rule" id="MF_01940"/>
    </source>
</evidence>
<dbReference type="EC" id="3.1.4.58" evidence="2"/>
<dbReference type="PANTHER" id="PTHR35561">
    <property type="entry name" value="RNA 2',3'-CYCLIC PHOSPHODIESTERASE"/>
    <property type="match status" value="1"/>
</dbReference>
<dbReference type="Proteomes" id="UP000319908">
    <property type="component" value="Unassembled WGS sequence"/>
</dbReference>
<accession>A0A5C6C6A5</accession>
<keyword evidence="1 2" id="KW-0378">Hydrolase</keyword>
<feature type="domain" description="Phosphoesterase HXTX" evidence="4">
    <location>
        <begin position="98"/>
        <end position="181"/>
    </location>
</feature>
<dbReference type="GO" id="GO:0004113">
    <property type="term" value="F:2',3'-cyclic-nucleotide 3'-phosphodiesterase activity"/>
    <property type="evidence" value="ECO:0007669"/>
    <property type="project" value="InterPro"/>
</dbReference>
<feature type="region of interest" description="Disordered" evidence="3">
    <location>
        <begin position="1"/>
        <end position="28"/>
    </location>
</feature>
<dbReference type="PANTHER" id="PTHR35561:SF1">
    <property type="entry name" value="RNA 2',3'-CYCLIC PHOSPHODIESTERASE"/>
    <property type="match status" value="1"/>
</dbReference>
<feature type="compositionally biased region" description="Polar residues" evidence="3">
    <location>
        <begin position="14"/>
        <end position="24"/>
    </location>
</feature>
<evidence type="ECO:0000256" key="3">
    <source>
        <dbReference type="SAM" id="MobiDB-lite"/>
    </source>
</evidence>
<feature type="domain" description="Phosphoesterase HXTX" evidence="4">
    <location>
        <begin position="29"/>
        <end position="92"/>
    </location>
</feature>
<dbReference type="Pfam" id="PF02834">
    <property type="entry name" value="LigT_PEase"/>
    <property type="match status" value="2"/>
</dbReference>
<dbReference type="NCBIfam" id="TIGR02258">
    <property type="entry name" value="2_5_ligase"/>
    <property type="match status" value="1"/>
</dbReference>
<dbReference type="InterPro" id="IPR009097">
    <property type="entry name" value="Cyclic_Pdiesterase"/>
</dbReference>
<feature type="active site" description="Proton donor" evidence="2">
    <location>
        <position position="43"/>
    </location>
</feature>
<evidence type="ECO:0000259" key="4">
    <source>
        <dbReference type="Pfam" id="PF02834"/>
    </source>
</evidence>
<comment type="caution">
    <text evidence="5">The sequence shown here is derived from an EMBL/GenBank/DDBJ whole genome shotgun (WGS) entry which is preliminary data.</text>
</comment>
<reference evidence="5 6" key="1">
    <citation type="journal article" date="2020" name="Antonie Van Leeuwenhoek">
        <title>Rhodopirellula heiligendammensis sp. nov., Rhodopirellula pilleata sp. nov., and Rhodopirellula solitaria sp. nov. isolated from natural or artificial marine surfaces in Northern Germany and California, USA, and emended description of the genus Rhodopirellula.</title>
        <authorList>
            <person name="Kallscheuer N."/>
            <person name="Wiegand S."/>
            <person name="Jogler M."/>
            <person name="Boedeker C."/>
            <person name="Peeters S.H."/>
            <person name="Rast P."/>
            <person name="Heuer A."/>
            <person name="Jetten M.S.M."/>
            <person name="Rohde M."/>
            <person name="Jogler C."/>
        </authorList>
    </citation>
    <scope>NUCLEOTIDE SEQUENCE [LARGE SCALE GENOMIC DNA]</scope>
    <source>
        <strain evidence="5 6">Poly21</strain>
    </source>
</reference>
<gene>
    <name evidence="5" type="ORF">Poly21_10950</name>
</gene>
<dbReference type="Gene3D" id="3.90.1140.10">
    <property type="entry name" value="Cyclic phosphodiesterase"/>
    <property type="match status" value="1"/>
</dbReference>
<dbReference type="EMBL" id="SJPU01000001">
    <property type="protein sequence ID" value="TWU18924.1"/>
    <property type="molecule type" value="Genomic_DNA"/>
</dbReference>
<dbReference type="GO" id="GO:0016874">
    <property type="term" value="F:ligase activity"/>
    <property type="evidence" value="ECO:0007669"/>
    <property type="project" value="UniProtKB-KW"/>
</dbReference>
<feature type="compositionally biased region" description="Basic and acidic residues" evidence="3">
    <location>
        <begin position="1"/>
        <end position="13"/>
    </location>
</feature>
<keyword evidence="6" id="KW-1185">Reference proteome</keyword>
<dbReference type="InterPro" id="IPR014051">
    <property type="entry name" value="Phosphoesterase_HXTX"/>
</dbReference>
<feature type="short sequence motif" description="HXTX 2" evidence="2">
    <location>
        <begin position="130"/>
        <end position="133"/>
    </location>
</feature>
<dbReference type="AlphaFoldDB" id="A0A5C6C6A5"/>
<dbReference type="GO" id="GO:0008664">
    <property type="term" value="F:RNA 2',3'-cyclic 3'-phosphodiesterase activity"/>
    <property type="evidence" value="ECO:0007669"/>
    <property type="project" value="UniProtKB-EC"/>
</dbReference>
<name>A0A5C6C6A5_9BACT</name>
<proteinExistence type="inferred from homology"/>
<comment type="catalytic activity">
    <reaction evidence="2">
        <text>a 3'-end 2',3'-cyclophospho-ribonucleotide-RNA + H2O = a 3'-end 2'-phospho-ribonucleotide-RNA + H(+)</text>
        <dbReference type="Rhea" id="RHEA:11828"/>
        <dbReference type="Rhea" id="RHEA-COMP:10464"/>
        <dbReference type="Rhea" id="RHEA-COMP:17353"/>
        <dbReference type="ChEBI" id="CHEBI:15377"/>
        <dbReference type="ChEBI" id="CHEBI:15378"/>
        <dbReference type="ChEBI" id="CHEBI:83064"/>
        <dbReference type="ChEBI" id="CHEBI:173113"/>
        <dbReference type="EC" id="3.1.4.58"/>
    </reaction>
</comment>
<evidence type="ECO:0000256" key="1">
    <source>
        <dbReference type="ARBA" id="ARBA00022801"/>
    </source>
</evidence>
<organism evidence="5 6">
    <name type="scientific">Allorhodopirellula heiligendammensis</name>
    <dbReference type="NCBI Taxonomy" id="2714739"/>
    <lineage>
        <taxon>Bacteria</taxon>
        <taxon>Pseudomonadati</taxon>
        <taxon>Planctomycetota</taxon>
        <taxon>Planctomycetia</taxon>
        <taxon>Pirellulales</taxon>
        <taxon>Pirellulaceae</taxon>
        <taxon>Allorhodopirellula</taxon>
    </lineage>
</organism>
<dbReference type="HAMAP" id="MF_01940">
    <property type="entry name" value="RNA_CPDase"/>
    <property type="match status" value="1"/>
</dbReference>
<evidence type="ECO:0000313" key="5">
    <source>
        <dbReference type="EMBL" id="TWU18924.1"/>
    </source>
</evidence>
<dbReference type="InterPro" id="IPR004175">
    <property type="entry name" value="RNA_CPDase"/>
</dbReference>
<protein>
    <recommendedName>
        <fullName evidence="2">RNA 2',3'-cyclic phosphodiesterase</fullName>
        <shortName evidence="2">RNA 2',3'-CPDase</shortName>
        <ecNumber evidence="2">3.1.4.58</ecNumber>
    </recommendedName>
</protein>
<dbReference type="SUPFAM" id="SSF55144">
    <property type="entry name" value="LigT-like"/>
    <property type="match status" value="1"/>
</dbReference>
<keyword evidence="5" id="KW-0436">Ligase</keyword>
<feature type="short sequence motif" description="HXTX 1" evidence="2">
    <location>
        <begin position="43"/>
        <end position="46"/>
    </location>
</feature>
<comment type="similarity">
    <text evidence="2">Belongs to the 2H phosphoesterase superfamily. ThpR family.</text>
</comment>
<evidence type="ECO:0000313" key="6">
    <source>
        <dbReference type="Proteomes" id="UP000319908"/>
    </source>
</evidence>